<keyword evidence="1" id="KW-0812">Transmembrane</keyword>
<proteinExistence type="predicted"/>
<keyword evidence="1" id="KW-0472">Membrane</keyword>
<feature type="transmembrane region" description="Helical" evidence="1">
    <location>
        <begin position="79"/>
        <end position="99"/>
    </location>
</feature>
<evidence type="ECO:0000313" key="2">
    <source>
        <dbReference type="EMBL" id="SVB70861.1"/>
    </source>
</evidence>
<reference evidence="2" key="1">
    <citation type="submission" date="2018-05" db="EMBL/GenBank/DDBJ databases">
        <authorList>
            <person name="Lanie J.A."/>
            <person name="Ng W.-L."/>
            <person name="Kazmierczak K.M."/>
            <person name="Andrzejewski T.M."/>
            <person name="Davidsen T.M."/>
            <person name="Wayne K.J."/>
            <person name="Tettelin H."/>
            <person name="Glass J.I."/>
            <person name="Rusch D."/>
            <person name="Podicherti R."/>
            <person name="Tsui H.-C.T."/>
            <person name="Winkler M.E."/>
        </authorList>
    </citation>
    <scope>NUCLEOTIDE SEQUENCE</scope>
</reference>
<evidence type="ECO:0000256" key="1">
    <source>
        <dbReference type="SAM" id="Phobius"/>
    </source>
</evidence>
<organism evidence="2">
    <name type="scientific">marine metagenome</name>
    <dbReference type="NCBI Taxonomy" id="408172"/>
    <lineage>
        <taxon>unclassified sequences</taxon>
        <taxon>metagenomes</taxon>
        <taxon>ecological metagenomes</taxon>
    </lineage>
</organism>
<name>A0A382G9I7_9ZZZZ</name>
<dbReference type="AlphaFoldDB" id="A0A382G9I7"/>
<dbReference type="EMBL" id="UINC01053846">
    <property type="protein sequence ID" value="SVB70861.1"/>
    <property type="molecule type" value="Genomic_DNA"/>
</dbReference>
<feature type="non-terminal residue" evidence="2">
    <location>
        <position position="406"/>
    </location>
</feature>
<gene>
    <name evidence="2" type="ORF">METZ01_LOCUS223715</name>
</gene>
<keyword evidence="1" id="KW-1133">Transmembrane helix</keyword>
<protein>
    <submittedName>
        <fullName evidence="2">Uncharacterized protein</fullName>
    </submittedName>
</protein>
<sequence>MALTTAGRQLKIQKDTLKAQEETTKKVTLIGNILNKNIVPASQQAEKDAEDNMFKKKLMSSMLSIKDSLIGLAKRTLQVAGFPIAIIMGAIAFIIAFFVQIGKELAKLKNVALVIKNLPQTIAGFFASIRGALTAAREAVALKIANALKVFKESKHFKLIASGLDDLADAFRMAREGVVLRIKNALAAFKEHKAVKAIGGVFTRMRMLLNSARLTVVNSLKGALAAFKETKIGAKIAGVFASVRNAFTGPKGILTTIRAALPGAKAAGPPGRGMKPIGQVMKGLVPGTGVQKPVGVATKMADAAKSLRNAIFGPAGKLGGIIGTQITSFKTAAANFKPFAKFAGAFDEVGRIFGRVIGVASGGPPGGATGGIIGALRNSMLAFRESAVFKAFAGIGKILAGAFGGV</sequence>
<accession>A0A382G9I7</accession>